<dbReference type="Gene3D" id="2.60.120.10">
    <property type="entry name" value="Jelly Rolls"/>
    <property type="match status" value="1"/>
</dbReference>
<dbReference type="KEGG" id="apuu:APUU_12042A"/>
<proteinExistence type="predicted"/>
<evidence type="ECO:0000259" key="1">
    <source>
        <dbReference type="Pfam" id="PF06172"/>
    </source>
</evidence>
<gene>
    <name evidence="2" type="ORF">APUU_12042A</name>
</gene>
<feature type="domain" description="DUF985" evidence="1">
    <location>
        <begin position="2"/>
        <end position="61"/>
    </location>
</feature>
<dbReference type="GeneID" id="64969219"/>
<dbReference type="Pfam" id="PF06172">
    <property type="entry name" value="Cupin_5"/>
    <property type="match status" value="1"/>
</dbReference>
<dbReference type="InterPro" id="IPR014710">
    <property type="entry name" value="RmlC-like_jellyroll"/>
</dbReference>
<dbReference type="OrthoDB" id="6614653at2759"/>
<evidence type="ECO:0000313" key="2">
    <source>
        <dbReference type="EMBL" id="BCS19214.1"/>
    </source>
</evidence>
<keyword evidence="3" id="KW-1185">Reference proteome</keyword>
<dbReference type="EMBL" id="AP024443">
    <property type="protein sequence ID" value="BCS19214.1"/>
    <property type="molecule type" value="Genomic_DNA"/>
</dbReference>
<protein>
    <recommendedName>
        <fullName evidence="1">DUF985 domain-containing protein</fullName>
    </recommendedName>
</protein>
<reference evidence="2" key="2">
    <citation type="submission" date="2021-02" db="EMBL/GenBank/DDBJ databases">
        <title>Aspergillus puulaauensis MK2 genome sequence.</title>
        <authorList>
            <person name="Futagami T."/>
            <person name="Mori K."/>
            <person name="Kadooka C."/>
            <person name="Tanaka T."/>
        </authorList>
    </citation>
    <scope>NUCLEOTIDE SEQUENCE</scope>
    <source>
        <strain evidence="2">MK2</strain>
    </source>
</reference>
<organism evidence="2 3">
    <name type="scientific">Aspergillus puulaauensis</name>
    <dbReference type="NCBI Taxonomy" id="1220207"/>
    <lineage>
        <taxon>Eukaryota</taxon>
        <taxon>Fungi</taxon>
        <taxon>Dikarya</taxon>
        <taxon>Ascomycota</taxon>
        <taxon>Pezizomycotina</taxon>
        <taxon>Eurotiomycetes</taxon>
        <taxon>Eurotiomycetidae</taxon>
        <taxon>Eurotiales</taxon>
        <taxon>Aspergillaceae</taxon>
        <taxon>Aspergillus</taxon>
    </lineage>
</organism>
<evidence type="ECO:0000313" key="3">
    <source>
        <dbReference type="Proteomes" id="UP000654913"/>
    </source>
</evidence>
<name>A0A7R7XEH1_9EURO</name>
<dbReference type="SUPFAM" id="SSF51182">
    <property type="entry name" value="RmlC-like cupins"/>
    <property type="match status" value="1"/>
</dbReference>
<dbReference type="InterPro" id="IPR011051">
    <property type="entry name" value="RmlC_Cupin_sf"/>
</dbReference>
<dbReference type="AlphaFoldDB" id="A0A7R7XEH1"/>
<dbReference type="Proteomes" id="UP000654913">
    <property type="component" value="Chromosome 1"/>
</dbReference>
<dbReference type="InterPro" id="IPR009327">
    <property type="entry name" value="Cupin_DUF985"/>
</dbReference>
<reference evidence="2" key="1">
    <citation type="submission" date="2021-01" db="EMBL/GenBank/DDBJ databases">
        <authorList>
            <consortium name="Aspergillus puulaauensis MK2 genome sequencing consortium"/>
            <person name="Kazuki M."/>
            <person name="Futagami T."/>
        </authorList>
    </citation>
    <scope>NUCLEOTIDE SEQUENCE</scope>
    <source>
        <strain evidence="2">MK2</strain>
    </source>
</reference>
<sequence length="88" mass="9906">MGERLQWCVEGGDYKASYLLPEDDSSGLMDEVGNEKQLQSGGLLISETAVPGFEAADHEFLTHETMEKLLTPEQVKELQWLLRNHEVS</sequence>
<accession>A0A7R7XEH1</accession>
<dbReference type="RefSeq" id="XP_041551408.1">
    <property type="nucleotide sequence ID" value="XM_041698200.1"/>
</dbReference>